<keyword evidence="3" id="KW-0732">Signal</keyword>
<keyword evidence="5" id="KW-1185">Reference proteome</keyword>
<accession>A0ABW4NPR4</accession>
<feature type="compositionally biased region" description="Low complexity" evidence="2">
    <location>
        <begin position="30"/>
        <end position="49"/>
    </location>
</feature>
<name>A0ABW4NPR4_9LACT</name>
<feature type="region of interest" description="Disordered" evidence="2">
    <location>
        <begin position="26"/>
        <end position="51"/>
    </location>
</feature>
<feature type="coiled-coil region" evidence="1">
    <location>
        <begin position="82"/>
        <end position="116"/>
    </location>
</feature>
<evidence type="ECO:0000256" key="1">
    <source>
        <dbReference type="SAM" id="Coils"/>
    </source>
</evidence>
<dbReference type="PROSITE" id="PS51257">
    <property type="entry name" value="PROKAR_LIPOPROTEIN"/>
    <property type="match status" value="1"/>
</dbReference>
<comment type="caution">
    <text evidence="4">The sequence shown here is derived from an EMBL/GenBank/DDBJ whole genome shotgun (WGS) entry which is preliminary data.</text>
</comment>
<feature type="compositionally biased region" description="Low complexity" evidence="2">
    <location>
        <begin position="165"/>
        <end position="190"/>
    </location>
</feature>
<proteinExistence type="predicted"/>
<evidence type="ECO:0008006" key="6">
    <source>
        <dbReference type="Google" id="ProtNLM"/>
    </source>
</evidence>
<dbReference type="EMBL" id="JBHUFF010000017">
    <property type="protein sequence ID" value="MFD1800098.1"/>
    <property type="molecule type" value="Genomic_DNA"/>
</dbReference>
<keyword evidence="1" id="KW-0175">Coiled coil</keyword>
<dbReference type="Proteomes" id="UP001597285">
    <property type="component" value="Unassembled WGS sequence"/>
</dbReference>
<organism evidence="4 5">
    <name type="scientific">Carnobacterium antarcticum</name>
    <dbReference type="NCBI Taxonomy" id="2126436"/>
    <lineage>
        <taxon>Bacteria</taxon>
        <taxon>Bacillati</taxon>
        <taxon>Bacillota</taxon>
        <taxon>Bacilli</taxon>
        <taxon>Lactobacillales</taxon>
        <taxon>Carnobacteriaceae</taxon>
        <taxon>Carnobacterium</taxon>
    </lineage>
</organism>
<feature type="signal peptide" evidence="3">
    <location>
        <begin position="1"/>
        <end position="19"/>
    </location>
</feature>
<evidence type="ECO:0000256" key="3">
    <source>
        <dbReference type="SAM" id="SignalP"/>
    </source>
</evidence>
<sequence length="275" mass="29613">MIKKSKIFMMAFASIVLLGACGTENNGTTESSASSEVVSVSEDSSSQEVTAEATYQKMYDDSLAQFEAGKLDEAAGSIDTLLQNDLTEYSELEAKATELKTKINSAQAEKVKADESAALIEQSAYKTERTSDLAATEFKEATGHDIKTVSDDEIQAWLTEKEAAAEQSSSTAASSEAATSSSAASSTSEAPVMTAEEERTEVLNKVVSMTGISAEGNQFYVSKIDEGTYQIEIRHAHEVDGVEISNMVGMFQYNLSDETLLKMDPLNGEYVPYTN</sequence>
<gene>
    <name evidence="4" type="ORF">ACFSBK_09590</name>
</gene>
<protein>
    <recommendedName>
        <fullName evidence="6">Lipoprotein</fullName>
    </recommendedName>
</protein>
<evidence type="ECO:0000313" key="4">
    <source>
        <dbReference type="EMBL" id="MFD1800098.1"/>
    </source>
</evidence>
<reference evidence="5" key="1">
    <citation type="journal article" date="2019" name="Int. J. Syst. Evol. Microbiol.">
        <title>The Global Catalogue of Microorganisms (GCM) 10K type strain sequencing project: providing services to taxonomists for standard genome sequencing and annotation.</title>
        <authorList>
            <consortium name="The Broad Institute Genomics Platform"/>
            <consortium name="The Broad Institute Genome Sequencing Center for Infectious Disease"/>
            <person name="Wu L."/>
            <person name="Ma J."/>
        </authorList>
    </citation>
    <scope>NUCLEOTIDE SEQUENCE [LARGE SCALE GENOMIC DNA]</scope>
    <source>
        <strain evidence="5">KCTC 42143</strain>
    </source>
</reference>
<evidence type="ECO:0000313" key="5">
    <source>
        <dbReference type="Proteomes" id="UP001597285"/>
    </source>
</evidence>
<feature type="region of interest" description="Disordered" evidence="2">
    <location>
        <begin position="161"/>
        <end position="198"/>
    </location>
</feature>
<evidence type="ECO:0000256" key="2">
    <source>
        <dbReference type="SAM" id="MobiDB-lite"/>
    </source>
</evidence>
<dbReference type="RefSeq" id="WP_058919721.1">
    <property type="nucleotide sequence ID" value="NZ_JBHSQC010000023.1"/>
</dbReference>
<feature type="chain" id="PRO_5045576077" description="Lipoprotein" evidence="3">
    <location>
        <begin position="20"/>
        <end position="275"/>
    </location>
</feature>